<gene>
    <name evidence="9" type="ORF">ACFO0A_14735</name>
</gene>
<feature type="transmembrane region" description="Helical" evidence="7">
    <location>
        <begin position="297"/>
        <end position="319"/>
    </location>
</feature>
<feature type="transmembrane region" description="Helical" evidence="7">
    <location>
        <begin position="367"/>
        <end position="387"/>
    </location>
</feature>
<dbReference type="Gene3D" id="1.20.210.10">
    <property type="entry name" value="Cytochrome c oxidase-like, subunit I domain"/>
    <property type="match status" value="1"/>
</dbReference>
<keyword evidence="4 7" id="KW-1133">Transmembrane helix</keyword>
<dbReference type="PROSITE" id="PS50855">
    <property type="entry name" value="COX1"/>
    <property type="match status" value="1"/>
</dbReference>
<dbReference type="PANTHER" id="PTHR10422">
    <property type="entry name" value="CYTOCHROME C OXIDASE SUBUNIT 1"/>
    <property type="match status" value="1"/>
</dbReference>
<evidence type="ECO:0000256" key="1">
    <source>
        <dbReference type="ARBA" id="ARBA00004141"/>
    </source>
</evidence>
<accession>A0ABV8RVQ9</accession>
<dbReference type="Proteomes" id="UP001595828">
    <property type="component" value="Unassembled WGS sequence"/>
</dbReference>
<feature type="transmembrane region" description="Helical" evidence="7">
    <location>
        <begin position="407"/>
        <end position="427"/>
    </location>
</feature>
<feature type="transmembrane region" description="Helical" evidence="7">
    <location>
        <begin position="480"/>
        <end position="502"/>
    </location>
</feature>
<keyword evidence="6" id="KW-0408">Iron</keyword>
<comment type="caution">
    <text evidence="9">The sequence shown here is derived from an EMBL/GenBank/DDBJ whole genome shotgun (WGS) entry which is preliminary data.</text>
</comment>
<dbReference type="InterPro" id="IPR023615">
    <property type="entry name" value="Cyt_c_Oxase_su1_BS"/>
</dbReference>
<evidence type="ECO:0000256" key="7">
    <source>
        <dbReference type="SAM" id="Phobius"/>
    </source>
</evidence>
<feature type="transmembrane region" description="Helical" evidence="7">
    <location>
        <begin position="595"/>
        <end position="612"/>
    </location>
</feature>
<evidence type="ECO:0000259" key="8">
    <source>
        <dbReference type="PROSITE" id="PS50855"/>
    </source>
</evidence>
<dbReference type="SUPFAM" id="SSF81442">
    <property type="entry name" value="Cytochrome c oxidase subunit I-like"/>
    <property type="match status" value="1"/>
</dbReference>
<evidence type="ECO:0000256" key="6">
    <source>
        <dbReference type="RuleBase" id="RU000370"/>
    </source>
</evidence>
<keyword evidence="6" id="KW-0813">Transport</keyword>
<dbReference type="RefSeq" id="WP_379539866.1">
    <property type="nucleotide sequence ID" value="NZ_JBHSDR010000008.1"/>
</dbReference>
<comment type="similarity">
    <text evidence="6">Belongs to the heme-copper respiratory oxidase family.</text>
</comment>
<dbReference type="PRINTS" id="PR01165">
    <property type="entry name" value="CYCOXIDASEI"/>
</dbReference>
<dbReference type="PROSITE" id="PS00077">
    <property type="entry name" value="COX1_CUB"/>
    <property type="match status" value="1"/>
</dbReference>
<keyword evidence="6" id="KW-0249">Electron transport</keyword>
<feature type="transmembrane region" description="Helical" evidence="7">
    <location>
        <begin position="93"/>
        <end position="118"/>
    </location>
</feature>
<feature type="transmembrane region" description="Helical" evidence="7">
    <location>
        <begin position="261"/>
        <end position="285"/>
    </location>
</feature>
<dbReference type="InterPro" id="IPR023616">
    <property type="entry name" value="Cyt_c_oxase-like_su1_dom"/>
</dbReference>
<feature type="transmembrane region" description="Helical" evidence="7">
    <location>
        <begin position="331"/>
        <end position="355"/>
    </location>
</feature>
<protein>
    <submittedName>
        <fullName evidence="9">Cbb3-type cytochrome c oxidase subunit I</fullName>
    </submittedName>
</protein>
<evidence type="ECO:0000256" key="5">
    <source>
        <dbReference type="ARBA" id="ARBA00023136"/>
    </source>
</evidence>
<feature type="transmembrane region" description="Helical" evidence="7">
    <location>
        <begin position="130"/>
        <end position="152"/>
    </location>
</feature>
<evidence type="ECO:0000256" key="3">
    <source>
        <dbReference type="ARBA" id="ARBA00022692"/>
    </source>
</evidence>
<sequence>MTAPAPAVTLRPAVGRDTPQLRRRLAEIWDTKPGIYGWFATVDHKEIGKRYIVTAFVMLALGGIEAAIMRLQLAGPNRTLLTPDQYNQLFSTHGMTMIFLYAGPVLSGFSNYLFPLWLGARDMAFPRMNALSYWIYLAAALFLYAGPLMGAAPDDGWFNYPPYAERSFSPGLNQDIYALGMVFLGISTSVGAANFFVTVGRCRAPGMSINRLPIAVWGTLTASAANLIVIPSVSLAFFMLWLDRNFGTSFFMSSGGGHPLLWQHLFWLFGHPWVYAVVLPAMGLVSEGLPMFCRTPIVGYTLVALSTVATMLLGFGVWVHHMFATGLPDVGLAFFSGASILIAIPSAIAVFAWLATIWLGRPVLKTAFLFFAAMILLFVIGGVSGFMTASVPVDWQLTDTYFVVAHLHYVLIGINVFPVCGATYAWFPKMTGKLMDERLGRWNFWTMFVGFNVAFLPMHLTGLMGMPRRVYTYNADMGFTTLNLITSIGSYVFAAGVGMFFWNVSKSWRHGETAGADPWGGPTLEWSVPSPPPSYNFAVIPTVATRDPLWEDQLREGAFCSSLDEGMTLENGKEALGVSILDGEPRVILKMPEDTLAPFLLALATTFLFVGLLMQWWWFVTLAAFGVIGALLAWTWPRRRLLERADAPAGEGA</sequence>
<dbReference type="Pfam" id="PF00115">
    <property type="entry name" value="COX1"/>
    <property type="match status" value="1"/>
</dbReference>
<keyword evidence="2 6" id="KW-0679">Respiratory chain</keyword>
<dbReference type="InterPro" id="IPR036927">
    <property type="entry name" value="Cyt_c_oxase-like_su1_sf"/>
</dbReference>
<dbReference type="InterPro" id="IPR000883">
    <property type="entry name" value="Cyt_C_Oxase_1"/>
</dbReference>
<feature type="transmembrane region" description="Helical" evidence="7">
    <location>
        <begin position="51"/>
        <end position="73"/>
    </location>
</feature>
<keyword evidence="6" id="KW-0479">Metal-binding</keyword>
<name>A0ABV8RVQ9_9SPHN</name>
<dbReference type="EMBL" id="JBHSDR010000008">
    <property type="protein sequence ID" value="MFC4296311.1"/>
    <property type="molecule type" value="Genomic_DNA"/>
</dbReference>
<feature type="transmembrane region" description="Helical" evidence="7">
    <location>
        <begin position="439"/>
        <end position="460"/>
    </location>
</feature>
<proteinExistence type="inferred from homology"/>
<feature type="domain" description="Cytochrome oxidase subunit I profile" evidence="8">
    <location>
        <begin position="32"/>
        <end position="544"/>
    </location>
</feature>
<evidence type="ECO:0000256" key="4">
    <source>
        <dbReference type="ARBA" id="ARBA00022989"/>
    </source>
</evidence>
<evidence type="ECO:0000313" key="10">
    <source>
        <dbReference type="Proteomes" id="UP001595828"/>
    </source>
</evidence>
<organism evidence="9 10">
    <name type="scientific">Novosphingobium tardum</name>
    <dbReference type="NCBI Taxonomy" id="1538021"/>
    <lineage>
        <taxon>Bacteria</taxon>
        <taxon>Pseudomonadati</taxon>
        <taxon>Pseudomonadota</taxon>
        <taxon>Alphaproteobacteria</taxon>
        <taxon>Sphingomonadales</taxon>
        <taxon>Sphingomonadaceae</taxon>
        <taxon>Novosphingobium</taxon>
    </lineage>
</organism>
<keyword evidence="10" id="KW-1185">Reference proteome</keyword>
<keyword evidence="5 7" id="KW-0472">Membrane</keyword>
<reference evidence="10" key="1">
    <citation type="journal article" date="2019" name="Int. J. Syst. Evol. Microbiol.">
        <title>The Global Catalogue of Microorganisms (GCM) 10K type strain sequencing project: providing services to taxonomists for standard genome sequencing and annotation.</title>
        <authorList>
            <consortium name="The Broad Institute Genomics Platform"/>
            <consortium name="The Broad Institute Genome Sequencing Center for Infectious Disease"/>
            <person name="Wu L."/>
            <person name="Ma J."/>
        </authorList>
    </citation>
    <scope>NUCLEOTIDE SEQUENCE [LARGE SCALE GENOMIC DNA]</scope>
    <source>
        <strain evidence="10">CGMCC 1.12989</strain>
    </source>
</reference>
<comment type="subcellular location">
    <subcellularLocation>
        <location evidence="1">Membrane</location>
        <topology evidence="1">Multi-pass membrane protein</topology>
    </subcellularLocation>
</comment>
<evidence type="ECO:0000313" key="9">
    <source>
        <dbReference type="EMBL" id="MFC4296311.1"/>
    </source>
</evidence>
<feature type="transmembrane region" description="Helical" evidence="7">
    <location>
        <begin position="618"/>
        <end position="636"/>
    </location>
</feature>
<feature type="transmembrane region" description="Helical" evidence="7">
    <location>
        <begin position="212"/>
        <end position="241"/>
    </location>
</feature>
<keyword evidence="3 6" id="KW-0812">Transmembrane</keyword>
<keyword evidence="6" id="KW-0349">Heme</keyword>
<dbReference type="PANTHER" id="PTHR10422:SF18">
    <property type="entry name" value="CYTOCHROME C OXIDASE SUBUNIT 1"/>
    <property type="match status" value="1"/>
</dbReference>
<evidence type="ECO:0000256" key="2">
    <source>
        <dbReference type="ARBA" id="ARBA00022660"/>
    </source>
</evidence>
<feature type="transmembrane region" description="Helical" evidence="7">
    <location>
        <begin position="176"/>
        <end position="200"/>
    </location>
</feature>